<name>A0A919SVX1_9ACTN</name>
<organism evidence="1 2">
    <name type="scientific">Winogradskya consettensis</name>
    <dbReference type="NCBI Taxonomy" id="113560"/>
    <lineage>
        <taxon>Bacteria</taxon>
        <taxon>Bacillati</taxon>
        <taxon>Actinomycetota</taxon>
        <taxon>Actinomycetes</taxon>
        <taxon>Micromonosporales</taxon>
        <taxon>Micromonosporaceae</taxon>
        <taxon>Winogradskya</taxon>
    </lineage>
</organism>
<evidence type="ECO:0008006" key="3">
    <source>
        <dbReference type="Google" id="ProtNLM"/>
    </source>
</evidence>
<dbReference type="AlphaFoldDB" id="A0A919SVX1"/>
<comment type="caution">
    <text evidence="1">The sequence shown here is derived from an EMBL/GenBank/DDBJ whole genome shotgun (WGS) entry which is preliminary data.</text>
</comment>
<evidence type="ECO:0000313" key="2">
    <source>
        <dbReference type="Proteomes" id="UP000680865"/>
    </source>
</evidence>
<proteinExistence type="predicted"/>
<gene>
    <name evidence="1" type="ORF">Aco04nite_66490</name>
</gene>
<dbReference type="Proteomes" id="UP000680865">
    <property type="component" value="Unassembled WGS sequence"/>
</dbReference>
<protein>
    <recommendedName>
        <fullName evidence="3">HEAT repeat domain-containing protein</fullName>
    </recommendedName>
</protein>
<evidence type="ECO:0000313" key="1">
    <source>
        <dbReference type="EMBL" id="GIM79621.1"/>
    </source>
</evidence>
<reference evidence="1" key="1">
    <citation type="submission" date="2021-03" db="EMBL/GenBank/DDBJ databases">
        <title>Whole genome shotgun sequence of Actinoplanes consettensis NBRC 14913.</title>
        <authorList>
            <person name="Komaki H."/>
            <person name="Tamura T."/>
        </authorList>
    </citation>
    <scope>NUCLEOTIDE SEQUENCE</scope>
    <source>
        <strain evidence="1">NBRC 14913</strain>
    </source>
</reference>
<sequence length="240" mass="27094">MAGLMHLTPQRNAARVLRSGVAARSRGRGVYCMAVLPSFTLTHQWVRELRRWHPGVLAAVHIKIPDDEMVLVGHYNAEPQHVTAARAIGIIRDVADPRGYEIFVPRAITPAEVRHVRQVPQGLGWRYQPNAHGTRPCSCCIQRGTPAAGRDRRRYPYDPPRPTKPQLMAKLQVAQTAEEIIDVLWDLGARSRGDAEKLAYLVDHPDEEVREVLYEVLSSYRGQLARDLRVKLSESIPTHQ</sequence>
<keyword evidence="2" id="KW-1185">Reference proteome</keyword>
<dbReference type="EMBL" id="BOQP01000039">
    <property type="protein sequence ID" value="GIM79621.1"/>
    <property type="molecule type" value="Genomic_DNA"/>
</dbReference>
<accession>A0A919SVX1</accession>